<dbReference type="Pfam" id="PF13559">
    <property type="entry name" value="DUF4129"/>
    <property type="match status" value="1"/>
</dbReference>
<sequence length="231" mass="25545">MQFLFCIATVCSEPQVAGDERVANAGPGTADAEWLAEMHKQLLADDSIQFGLPALVQPEPPEWLKPLLEMLERLGPYMIYLFWAAVISGAAIILLLIALEVKGVAWRLPWRRARKETEAEEEWRPDAGAAQILLSEADALAARGDYDEAVHLLLRRSVADIAGRLPDFLRPSLTSRDIANAPSLPARARGAFSEIARIVEAALFARRPVGAEGWQQARGAYERFAFRDAWA</sequence>
<name>A0A3A5KMZ0_9HYPH</name>
<dbReference type="OrthoDB" id="8478645at2"/>
<keyword evidence="1" id="KW-0472">Membrane</keyword>
<feature type="domain" description="Protein-glutamine gamma-glutamyltransferase-like C-terminal" evidence="2">
    <location>
        <begin position="170"/>
        <end position="222"/>
    </location>
</feature>
<evidence type="ECO:0000313" key="3">
    <source>
        <dbReference type="EMBL" id="RJT37253.1"/>
    </source>
</evidence>
<keyword evidence="1" id="KW-1133">Transmembrane helix</keyword>
<dbReference type="Proteomes" id="UP000272706">
    <property type="component" value="Unassembled WGS sequence"/>
</dbReference>
<evidence type="ECO:0000259" key="2">
    <source>
        <dbReference type="Pfam" id="PF13559"/>
    </source>
</evidence>
<organism evidence="3 4">
    <name type="scientific">Mesorhizobium waimense</name>
    <dbReference type="NCBI Taxonomy" id="1300307"/>
    <lineage>
        <taxon>Bacteria</taxon>
        <taxon>Pseudomonadati</taxon>
        <taxon>Pseudomonadota</taxon>
        <taxon>Alphaproteobacteria</taxon>
        <taxon>Hyphomicrobiales</taxon>
        <taxon>Phyllobacteriaceae</taxon>
        <taxon>Mesorhizobium</taxon>
    </lineage>
</organism>
<reference evidence="3 4" key="1">
    <citation type="submission" date="2018-09" db="EMBL/GenBank/DDBJ databases">
        <title>Mesorhizobium carmichaelinearum sp. nov. isolated from Carmichaelinea spp. root nodules in New Zealand.</title>
        <authorList>
            <person name="De Meyer S.E."/>
        </authorList>
    </citation>
    <scope>NUCLEOTIDE SEQUENCE [LARGE SCALE GENOMIC DNA]</scope>
    <source>
        <strain evidence="3 4">ICMP19557</strain>
    </source>
</reference>
<dbReference type="AlphaFoldDB" id="A0A3A5KMZ0"/>
<protein>
    <recommendedName>
        <fullName evidence="2">Protein-glutamine gamma-glutamyltransferase-like C-terminal domain-containing protein</fullName>
    </recommendedName>
</protein>
<keyword evidence="1" id="KW-0812">Transmembrane</keyword>
<accession>A0A3A5KMZ0</accession>
<dbReference type="EMBL" id="QZWZ01000014">
    <property type="protein sequence ID" value="RJT37253.1"/>
    <property type="molecule type" value="Genomic_DNA"/>
</dbReference>
<evidence type="ECO:0000313" key="4">
    <source>
        <dbReference type="Proteomes" id="UP000272706"/>
    </source>
</evidence>
<comment type="caution">
    <text evidence="3">The sequence shown here is derived from an EMBL/GenBank/DDBJ whole genome shotgun (WGS) entry which is preliminary data.</text>
</comment>
<gene>
    <name evidence="3" type="ORF">D3227_18880</name>
</gene>
<evidence type="ECO:0000256" key="1">
    <source>
        <dbReference type="SAM" id="Phobius"/>
    </source>
</evidence>
<dbReference type="InterPro" id="IPR025403">
    <property type="entry name" value="TgpA-like_C"/>
</dbReference>
<keyword evidence="4" id="KW-1185">Reference proteome</keyword>
<proteinExistence type="predicted"/>
<feature type="transmembrane region" description="Helical" evidence="1">
    <location>
        <begin position="77"/>
        <end position="99"/>
    </location>
</feature>